<dbReference type="GO" id="GO:0004519">
    <property type="term" value="F:endonuclease activity"/>
    <property type="evidence" value="ECO:0007669"/>
    <property type="project" value="InterPro"/>
</dbReference>
<name>A0A1F8FGN6_9BACT</name>
<organism evidence="2 3">
    <name type="scientific">Candidatus Yanofskybacteria bacterium RIFCSPHIGHO2_02_FULL_43_15c</name>
    <dbReference type="NCBI Taxonomy" id="1802679"/>
    <lineage>
        <taxon>Bacteria</taxon>
        <taxon>Candidatus Yanofskyibacteriota</taxon>
    </lineage>
</organism>
<comment type="caution">
    <text evidence="2">The sequence shown here is derived from an EMBL/GenBank/DDBJ whole genome shotgun (WGS) entry which is preliminary data.</text>
</comment>
<dbReference type="GO" id="GO:0016539">
    <property type="term" value="P:intein-mediated protein splicing"/>
    <property type="evidence" value="ECO:0007669"/>
    <property type="project" value="InterPro"/>
</dbReference>
<dbReference type="InterPro" id="IPR006142">
    <property type="entry name" value="INTEIN"/>
</dbReference>
<proteinExistence type="predicted"/>
<dbReference type="AlphaFoldDB" id="A0A1F8FGN6"/>
<dbReference type="InterPro" id="IPR004042">
    <property type="entry name" value="Intein_endonuc_central"/>
</dbReference>
<gene>
    <name evidence="2" type="ORF">A3C71_02945</name>
</gene>
<dbReference type="Gene3D" id="3.10.28.10">
    <property type="entry name" value="Homing endonucleases"/>
    <property type="match status" value="1"/>
</dbReference>
<dbReference type="InterPro" id="IPR004860">
    <property type="entry name" value="LAGLIDADG_dom"/>
</dbReference>
<dbReference type="InterPro" id="IPR027434">
    <property type="entry name" value="Homing_endonucl"/>
</dbReference>
<dbReference type="Pfam" id="PF14528">
    <property type="entry name" value="LAGLIDADG_3"/>
    <property type="match status" value="1"/>
</dbReference>
<dbReference type="EMBL" id="MGJT01000028">
    <property type="protein sequence ID" value="OGN11708.1"/>
    <property type="molecule type" value="Genomic_DNA"/>
</dbReference>
<accession>A0A1F8FGN6</accession>
<evidence type="ECO:0000259" key="1">
    <source>
        <dbReference type="PROSITE" id="PS50819"/>
    </source>
</evidence>
<dbReference type="PRINTS" id="PR00379">
    <property type="entry name" value="INTEIN"/>
</dbReference>
<reference evidence="2 3" key="1">
    <citation type="journal article" date="2016" name="Nat. Commun.">
        <title>Thousands of microbial genomes shed light on interconnected biogeochemical processes in an aquifer system.</title>
        <authorList>
            <person name="Anantharaman K."/>
            <person name="Brown C.T."/>
            <person name="Hug L.A."/>
            <person name="Sharon I."/>
            <person name="Castelle C.J."/>
            <person name="Probst A.J."/>
            <person name="Thomas B.C."/>
            <person name="Singh A."/>
            <person name="Wilkins M.J."/>
            <person name="Karaoz U."/>
            <person name="Brodie E.L."/>
            <person name="Williams K.H."/>
            <person name="Hubbard S.S."/>
            <person name="Banfield J.F."/>
        </authorList>
    </citation>
    <scope>NUCLEOTIDE SEQUENCE [LARGE SCALE GENOMIC DNA]</scope>
</reference>
<protein>
    <recommendedName>
        <fullName evidence="1">DOD-type homing endonuclease domain-containing protein</fullName>
    </recommendedName>
</protein>
<dbReference type="PROSITE" id="PS50819">
    <property type="entry name" value="INTEIN_ENDONUCLEASE"/>
    <property type="match status" value="1"/>
</dbReference>
<evidence type="ECO:0000313" key="3">
    <source>
        <dbReference type="Proteomes" id="UP000178197"/>
    </source>
</evidence>
<evidence type="ECO:0000313" key="2">
    <source>
        <dbReference type="EMBL" id="OGN11708.1"/>
    </source>
</evidence>
<sequence>MTVCKLCNVGFKVISNTHLKSAHGTNISEYVAKFGNNGVGFVLSVANLSKDDPRYIKWLKSLKDRNTAWAKGFTKDSHPGLAKMVKTFKIKKIDNFKKWREEARLSGKIPASYPEFKKDSNLSFLIGMTLGDGNIHKFDRTESLRIALASKYPELVVFTANKVKKVFGKNPTVRKVKNSECFTVGIYQNNISNRLGIPTGDRSRLNFKIPDWISENKTFLINFIRGLFEAEGSLSIHLPTCTYNFAFANKNKSLLKIVEKSLKLLGYHPEVRPVAVRLRRRAEVESFKQLIQFRMY</sequence>
<dbReference type="Proteomes" id="UP000178197">
    <property type="component" value="Unassembled WGS sequence"/>
</dbReference>
<feature type="domain" description="DOD-type homing endonuclease" evidence="1">
    <location>
        <begin position="125"/>
        <end position="267"/>
    </location>
</feature>
<dbReference type="SUPFAM" id="SSF55608">
    <property type="entry name" value="Homing endonucleases"/>
    <property type="match status" value="1"/>
</dbReference>